<dbReference type="Gene3D" id="1.10.630.10">
    <property type="entry name" value="Cytochrome P450"/>
    <property type="match status" value="1"/>
</dbReference>
<dbReference type="InterPro" id="IPR002401">
    <property type="entry name" value="Cyt_P450_E_grp-I"/>
</dbReference>
<evidence type="ECO:0000256" key="2">
    <source>
        <dbReference type="ARBA" id="ARBA00010617"/>
    </source>
</evidence>
<comment type="cofactor">
    <cofactor evidence="1">
        <name>heme</name>
        <dbReference type="ChEBI" id="CHEBI:30413"/>
    </cofactor>
</comment>
<keyword evidence="3 6" id="KW-0479">Metal-binding</keyword>
<feature type="region of interest" description="Disordered" evidence="7">
    <location>
        <begin position="126"/>
        <end position="145"/>
    </location>
</feature>
<dbReference type="InterPro" id="IPR036396">
    <property type="entry name" value="Cyt_P450_sf"/>
</dbReference>
<evidence type="ECO:0000256" key="1">
    <source>
        <dbReference type="ARBA" id="ARBA00001971"/>
    </source>
</evidence>
<proteinExistence type="inferred from homology"/>
<comment type="similarity">
    <text evidence="2 6">Belongs to the cytochrome P450 family.</text>
</comment>
<name>A0ABR4FLU8_9EURO</name>
<evidence type="ECO:0000256" key="5">
    <source>
        <dbReference type="ARBA" id="ARBA00023004"/>
    </source>
</evidence>
<dbReference type="PRINTS" id="PR00385">
    <property type="entry name" value="P450"/>
</dbReference>
<accession>A0ABR4FLU8</accession>
<keyword evidence="9" id="KW-1185">Reference proteome</keyword>
<dbReference type="InterPro" id="IPR001128">
    <property type="entry name" value="Cyt_P450"/>
</dbReference>
<dbReference type="PRINTS" id="PR00463">
    <property type="entry name" value="EP450I"/>
</dbReference>
<evidence type="ECO:0000256" key="4">
    <source>
        <dbReference type="ARBA" id="ARBA00023002"/>
    </source>
</evidence>
<keyword evidence="6" id="KW-0349">Heme</keyword>
<keyword evidence="4 6" id="KW-0560">Oxidoreductase</keyword>
<dbReference type="EMBL" id="JBFTWV010000198">
    <property type="protein sequence ID" value="KAL2784018.1"/>
    <property type="molecule type" value="Genomic_DNA"/>
</dbReference>
<reference evidence="8 9" key="1">
    <citation type="submission" date="2024-07" db="EMBL/GenBank/DDBJ databases">
        <title>Section-level genome sequencing and comparative genomics of Aspergillus sections Usti and Cavernicolus.</title>
        <authorList>
            <consortium name="Lawrence Berkeley National Laboratory"/>
            <person name="Nybo J.L."/>
            <person name="Vesth T.C."/>
            <person name="Theobald S."/>
            <person name="Frisvad J.C."/>
            <person name="Larsen T.O."/>
            <person name="Kjaerboelling I."/>
            <person name="Rothschild-Mancinelli K."/>
            <person name="Lyhne E.K."/>
            <person name="Kogle M.E."/>
            <person name="Barry K."/>
            <person name="Clum A."/>
            <person name="Na H."/>
            <person name="Ledsgaard L."/>
            <person name="Lin J."/>
            <person name="Lipzen A."/>
            <person name="Kuo A."/>
            <person name="Riley R."/>
            <person name="Mondo S."/>
            <person name="Labutti K."/>
            <person name="Haridas S."/>
            <person name="Pangalinan J."/>
            <person name="Salamov A.A."/>
            <person name="Simmons B.A."/>
            <person name="Magnuson J.K."/>
            <person name="Chen J."/>
            <person name="Drula E."/>
            <person name="Henrissat B."/>
            <person name="Wiebenga A."/>
            <person name="Lubbers R.J."/>
            <person name="Gomes A.C."/>
            <person name="Makela M.R."/>
            <person name="Stajich J."/>
            <person name="Grigoriev I.V."/>
            <person name="Mortensen U.H."/>
            <person name="De Vries R.P."/>
            <person name="Baker S.E."/>
            <person name="Andersen M.R."/>
        </authorList>
    </citation>
    <scope>NUCLEOTIDE SEQUENCE [LARGE SCALE GENOMIC DNA]</scope>
    <source>
        <strain evidence="8 9">CBS 209.92</strain>
    </source>
</reference>
<dbReference type="PANTHER" id="PTHR24305">
    <property type="entry name" value="CYTOCHROME P450"/>
    <property type="match status" value="1"/>
</dbReference>
<keyword evidence="6" id="KW-0503">Monooxygenase</keyword>
<comment type="caution">
    <text evidence="8">The sequence shown here is derived from an EMBL/GenBank/DDBJ whole genome shotgun (WGS) entry which is preliminary data.</text>
</comment>
<protein>
    <submittedName>
        <fullName evidence="8">Cytochrome P450</fullName>
    </submittedName>
</protein>
<gene>
    <name evidence="8" type="ORF">BJX66DRAFT_317372</name>
</gene>
<evidence type="ECO:0000256" key="7">
    <source>
        <dbReference type="SAM" id="MobiDB-lite"/>
    </source>
</evidence>
<dbReference type="PROSITE" id="PS00086">
    <property type="entry name" value="CYTOCHROME_P450"/>
    <property type="match status" value="1"/>
</dbReference>
<dbReference type="InterPro" id="IPR050121">
    <property type="entry name" value="Cytochrome_P450_monoxygenase"/>
</dbReference>
<sequence>MLSGPLWERCQAIVQDIDIGSTHQPESTLNIAQWTSHSVLDLSGLAVFGQEPGWLARYPDLPASLERRVATGHIRKIVLAIFPQPIRSLLLSSLFRVQELADLRRIQQVVRDLACIERQKIIKTNNNNKQSQNTECEDPPPPPPLNIISAMLQSADSSLSEEEVIGHILIFLVGASETTSASFQWMIIELCKHPNVQTRLREEVQSHWPSLSLSLSSANTTPTKPPPLFSAIKSLPYLRAVVDEVLRLHPAVVLTEHEATQQTTISGTLIPKGTLLLSPPLATNLNPRLWGDDAAVFNPGRFLLDNMNHGALGDESGRLRCANMTFSHGPRSCPGQSVARLMLACLTAGFVHSWEVSLRDPGQSYVPAEAVYARPMPDLMVTLKKVLE</sequence>
<keyword evidence="5 6" id="KW-0408">Iron</keyword>
<dbReference type="Proteomes" id="UP001610563">
    <property type="component" value="Unassembled WGS sequence"/>
</dbReference>
<evidence type="ECO:0000313" key="9">
    <source>
        <dbReference type="Proteomes" id="UP001610563"/>
    </source>
</evidence>
<organism evidence="8 9">
    <name type="scientific">Aspergillus keveii</name>
    <dbReference type="NCBI Taxonomy" id="714993"/>
    <lineage>
        <taxon>Eukaryota</taxon>
        <taxon>Fungi</taxon>
        <taxon>Dikarya</taxon>
        <taxon>Ascomycota</taxon>
        <taxon>Pezizomycotina</taxon>
        <taxon>Eurotiomycetes</taxon>
        <taxon>Eurotiomycetidae</taxon>
        <taxon>Eurotiales</taxon>
        <taxon>Aspergillaceae</taxon>
        <taxon>Aspergillus</taxon>
        <taxon>Aspergillus subgen. Nidulantes</taxon>
    </lineage>
</organism>
<dbReference type="InterPro" id="IPR017972">
    <property type="entry name" value="Cyt_P450_CS"/>
</dbReference>
<evidence type="ECO:0000256" key="3">
    <source>
        <dbReference type="ARBA" id="ARBA00022723"/>
    </source>
</evidence>
<dbReference type="PANTHER" id="PTHR24305:SF166">
    <property type="entry name" value="CYTOCHROME P450 12A4, MITOCHONDRIAL-RELATED"/>
    <property type="match status" value="1"/>
</dbReference>
<evidence type="ECO:0000313" key="8">
    <source>
        <dbReference type="EMBL" id="KAL2784018.1"/>
    </source>
</evidence>
<evidence type="ECO:0000256" key="6">
    <source>
        <dbReference type="RuleBase" id="RU000461"/>
    </source>
</evidence>
<dbReference type="Pfam" id="PF00067">
    <property type="entry name" value="p450"/>
    <property type="match status" value="1"/>
</dbReference>
<dbReference type="SUPFAM" id="SSF48264">
    <property type="entry name" value="Cytochrome P450"/>
    <property type="match status" value="1"/>
</dbReference>